<dbReference type="GO" id="GO:0005737">
    <property type="term" value="C:cytoplasm"/>
    <property type="evidence" value="ECO:0007669"/>
    <property type="project" value="TreeGrafter"/>
</dbReference>
<dbReference type="GO" id="GO:0009378">
    <property type="term" value="F:four-way junction helicase activity"/>
    <property type="evidence" value="ECO:0007669"/>
    <property type="project" value="TreeGrafter"/>
</dbReference>
<evidence type="ECO:0000259" key="6">
    <source>
        <dbReference type="PROSITE" id="PS51194"/>
    </source>
</evidence>
<dbReference type="GO" id="GO:0003677">
    <property type="term" value="F:DNA binding"/>
    <property type="evidence" value="ECO:0007669"/>
    <property type="project" value="UniProtKB-KW"/>
</dbReference>
<dbReference type="VEuPathDB" id="FungiDB:BD410DRAFT_735678"/>
<protein>
    <recommendedName>
        <fullName evidence="5">DNA 3'-5' helicase</fullName>
        <ecNumber evidence="5">5.6.2.4</ecNumber>
    </recommendedName>
</protein>
<sequence>LNGCGLLKRIILDEAHHLLTSPIFRPAFLKFRHLISAAVTMALCTATMPPKYEMDLWAALKVSPRTTITLRADSTARPEISYRVTKVDADDVEAKVVEYVKSVTLREEERGIIFCNTIAAAHALAKAMGVEAYTSNLSLAKRNEIMRKWINGEQVWLIGTPAIGAGIDYAHVRYVVHAEPSYTLIDYAQETGRAGRDGKPSIAQMICSGPPLCPNKNYTGYGGYDEMVKWVELLDACRRYHMGRFLDRIAFTCGSTPNGEFCDYCAGLLVRHFL</sequence>
<evidence type="ECO:0000256" key="4">
    <source>
        <dbReference type="ARBA" id="ARBA00034617"/>
    </source>
</evidence>
<dbReference type="SUPFAM" id="SSF52540">
    <property type="entry name" value="P-loop containing nucleoside triphosphate hydrolases"/>
    <property type="match status" value="1"/>
</dbReference>
<dbReference type="PROSITE" id="PS51194">
    <property type="entry name" value="HELICASE_CTER"/>
    <property type="match status" value="1"/>
</dbReference>
<dbReference type="OrthoDB" id="2507344at2759"/>
<feature type="domain" description="Helicase C-terminal" evidence="6">
    <location>
        <begin position="95"/>
        <end position="257"/>
    </location>
</feature>
<proteinExistence type="inferred from homology"/>
<dbReference type="AlphaFoldDB" id="A0A4Y7PFK1"/>
<comment type="catalytic activity">
    <reaction evidence="4">
        <text>Couples ATP hydrolysis with the unwinding of duplex DNA by translocating in the 3'-5' direction.</text>
        <dbReference type="EC" id="5.6.2.4"/>
    </reaction>
</comment>
<dbReference type="Pfam" id="PF00271">
    <property type="entry name" value="Helicase_C"/>
    <property type="match status" value="1"/>
</dbReference>
<gene>
    <name evidence="7" type="ORF">BD410DRAFT_735678</name>
</gene>
<evidence type="ECO:0000256" key="2">
    <source>
        <dbReference type="ARBA" id="ARBA00023125"/>
    </source>
</evidence>
<keyword evidence="8" id="KW-1185">Reference proteome</keyword>
<keyword evidence="3" id="KW-0413">Isomerase</keyword>
<evidence type="ECO:0000313" key="8">
    <source>
        <dbReference type="Proteomes" id="UP000294933"/>
    </source>
</evidence>
<dbReference type="SMART" id="SM00490">
    <property type="entry name" value="HELICc"/>
    <property type="match status" value="1"/>
</dbReference>
<feature type="non-terminal residue" evidence="7">
    <location>
        <position position="1"/>
    </location>
</feature>
<dbReference type="GO" id="GO:0005694">
    <property type="term" value="C:chromosome"/>
    <property type="evidence" value="ECO:0007669"/>
    <property type="project" value="TreeGrafter"/>
</dbReference>
<dbReference type="Proteomes" id="UP000294933">
    <property type="component" value="Unassembled WGS sequence"/>
</dbReference>
<comment type="similarity">
    <text evidence="1">Belongs to the helicase family. RecQ subfamily.</text>
</comment>
<dbReference type="PANTHER" id="PTHR13710">
    <property type="entry name" value="DNA HELICASE RECQ FAMILY MEMBER"/>
    <property type="match status" value="1"/>
</dbReference>
<dbReference type="Gene3D" id="3.40.50.300">
    <property type="entry name" value="P-loop containing nucleotide triphosphate hydrolases"/>
    <property type="match status" value="2"/>
</dbReference>
<dbReference type="GO" id="GO:0000724">
    <property type="term" value="P:double-strand break repair via homologous recombination"/>
    <property type="evidence" value="ECO:0007669"/>
    <property type="project" value="TreeGrafter"/>
</dbReference>
<accession>A0A4Y7PFK1</accession>
<dbReference type="EC" id="5.6.2.4" evidence="5"/>
<keyword evidence="7" id="KW-0378">Hydrolase</keyword>
<evidence type="ECO:0000256" key="3">
    <source>
        <dbReference type="ARBA" id="ARBA00023235"/>
    </source>
</evidence>
<reference evidence="7 8" key="1">
    <citation type="submission" date="2018-06" db="EMBL/GenBank/DDBJ databases">
        <title>A transcriptomic atlas of mushroom development highlights an independent origin of complex multicellularity.</title>
        <authorList>
            <consortium name="DOE Joint Genome Institute"/>
            <person name="Krizsan K."/>
            <person name="Almasi E."/>
            <person name="Merenyi Z."/>
            <person name="Sahu N."/>
            <person name="Viragh M."/>
            <person name="Koszo T."/>
            <person name="Mondo S."/>
            <person name="Kiss B."/>
            <person name="Balint B."/>
            <person name="Kues U."/>
            <person name="Barry K."/>
            <person name="Hegedus J.C."/>
            <person name="Henrissat B."/>
            <person name="Johnson J."/>
            <person name="Lipzen A."/>
            <person name="Ohm R."/>
            <person name="Nagy I."/>
            <person name="Pangilinan J."/>
            <person name="Yan J."/>
            <person name="Xiong Y."/>
            <person name="Grigoriev I.V."/>
            <person name="Hibbett D.S."/>
            <person name="Nagy L.G."/>
        </authorList>
    </citation>
    <scope>NUCLEOTIDE SEQUENCE [LARGE SCALE GENOMIC DNA]</scope>
    <source>
        <strain evidence="7 8">SZMC22713</strain>
    </source>
</reference>
<dbReference type="GO" id="GO:0043138">
    <property type="term" value="F:3'-5' DNA helicase activity"/>
    <property type="evidence" value="ECO:0007669"/>
    <property type="project" value="UniProtKB-EC"/>
</dbReference>
<name>A0A4Y7PFK1_9AGAM</name>
<evidence type="ECO:0000313" key="7">
    <source>
        <dbReference type="EMBL" id="TDL13140.1"/>
    </source>
</evidence>
<dbReference type="InterPro" id="IPR027417">
    <property type="entry name" value="P-loop_NTPase"/>
</dbReference>
<keyword evidence="2" id="KW-0238">DNA-binding</keyword>
<dbReference type="InterPro" id="IPR001650">
    <property type="entry name" value="Helicase_C-like"/>
</dbReference>
<dbReference type="PANTHER" id="PTHR13710:SF105">
    <property type="entry name" value="ATP-DEPENDENT DNA HELICASE Q1"/>
    <property type="match status" value="1"/>
</dbReference>
<dbReference type="GO" id="GO:0016787">
    <property type="term" value="F:hydrolase activity"/>
    <property type="evidence" value="ECO:0007669"/>
    <property type="project" value="UniProtKB-KW"/>
</dbReference>
<organism evidence="7 8">
    <name type="scientific">Rickenella mellea</name>
    <dbReference type="NCBI Taxonomy" id="50990"/>
    <lineage>
        <taxon>Eukaryota</taxon>
        <taxon>Fungi</taxon>
        <taxon>Dikarya</taxon>
        <taxon>Basidiomycota</taxon>
        <taxon>Agaricomycotina</taxon>
        <taxon>Agaricomycetes</taxon>
        <taxon>Hymenochaetales</taxon>
        <taxon>Rickenellaceae</taxon>
        <taxon>Rickenella</taxon>
    </lineage>
</organism>
<evidence type="ECO:0000256" key="1">
    <source>
        <dbReference type="ARBA" id="ARBA00005446"/>
    </source>
</evidence>
<evidence type="ECO:0000256" key="5">
    <source>
        <dbReference type="ARBA" id="ARBA00034808"/>
    </source>
</evidence>
<dbReference type="STRING" id="50990.A0A4Y7PFK1"/>
<dbReference type="EMBL" id="ML170951">
    <property type="protein sequence ID" value="TDL13140.1"/>
    <property type="molecule type" value="Genomic_DNA"/>
</dbReference>